<dbReference type="InterPro" id="IPR044878">
    <property type="entry name" value="UbiA_sf"/>
</dbReference>
<feature type="transmembrane region" description="Helical" evidence="6">
    <location>
        <begin position="272"/>
        <end position="290"/>
    </location>
</feature>
<evidence type="ECO:0000256" key="6">
    <source>
        <dbReference type="SAM" id="Phobius"/>
    </source>
</evidence>
<evidence type="ECO:0000313" key="8">
    <source>
        <dbReference type="Proteomes" id="UP001319200"/>
    </source>
</evidence>
<name>A0AAP2GIW5_9BACT</name>
<evidence type="ECO:0000256" key="1">
    <source>
        <dbReference type="ARBA" id="ARBA00004141"/>
    </source>
</evidence>
<evidence type="ECO:0000256" key="5">
    <source>
        <dbReference type="ARBA" id="ARBA00023136"/>
    </source>
</evidence>
<keyword evidence="5 6" id="KW-0472">Membrane</keyword>
<dbReference type="Gene3D" id="1.10.357.140">
    <property type="entry name" value="UbiA prenyltransferase"/>
    <property type="match status" value="1"/>
</dbReference>
<feature type="transmembrane region" description="Helical" evidence="6">
    <location>
        <begin position="130"/>
        <end position="149"/>
    </location>
</feature>
<dbReference type="GO" id="GO:0009247">
    <property type="term" value="P:glycolipid biosynthetic process"/>
    <property type="evidence" value="ECO:0007669"/>
    <property type="project" value="TreeGrafter"/>
</dbReference>
<organism evidence="7 8">
    <name type="scientific">Chryseosolibacter histidini</name>
    <dbReference type="NCBI Taxonomy" id="2782349"/>
    <lineage>
        <taxon>Bacteria</taxon>
        <taxon>Pseudomonadati</taxon>
        <taxon>Bacteroidota</taxon>
        <taxon>Cytophagia</taxon>
        <taxon>Cytophagales</taxon>
        <taxon>Chryseotaleaceae</taxon>
        <taxon>Chryseosolibacter</taxon>
    </lineage>
</organism>
<evidence type="ECO:0000256" key="4">
    <source>
        <dbReference type="ARBA" id="ARBA00022989"/>
    </source>
</evidence>
<dbReference type="AlphaFoldDB" id="A0AAP2GIW5"/>
<feature type="transmembrane region" description="Helical" evidence="6">
    <location>
        <begin position="201"/>
        <end position="223"/>
    </location>
</feature>
<dbReference type="Proteomes" id="UP001319200">
    <property type="component" value="Unassembled WGS sequence"/>
</dbReference>
<accession>A0AAP2GIW5</accession>
<feature type="transmembrane region" description="Helical" evidence="6">
    <location>
        <begin position="155"/>
        <end position="173"/>
    </location>
</feature>
<dbReference type="CDD" id="cd13963">
    <property type="entry name" value="PT_UbiA_2"/>
    <property type="match status" value="1"/>
</dbReference>
<evidence type="ECO:0000256" key="3">
    <source>
        <dbReference type="ARBA" id="ARBA00022692"/>
    </source>
</evidence>
<feature type="transmembrane region" description="Helical" evidence="6">
    <location>
        <begin position="235"/>
        <end position="251"/>
    </location>
</feature>
<dbReference type="PANTHER" id="PTHR11048">
    <property type="entry name" value="PRENYLTRANSFERASES"/>
    <property type="match status" value="1"/>
</dbReference>
<proteinExistence type="predicted"/>
<reference evidence="7 8" key="1">
    <citation type="submission" date="2021-05" db="EMBL/GenBank/DDBJ databases">
        <title>A Polyphasic approach of four new species of the genus Ohtaekwangia: Ohtaekwangia histidinii sp. nov., Ohtaekwangia cretensis sp. nov., Ohtaekwangia indiensis sp. nov., Ohtaekwangia reichenbachii sp. nov. from diverse environment.</title>
        <authorList>
            <person name="Octaviana S."/>
        </authorList>
    </citation>
    <scope>NUCLEOTIDE SEQUENCE [LARGE SCALE GENOMIC DNA]</scope>
    <source>
        <strain evidence="7 8">PWU4</strain>
    </source>
</reference>
<gene>
    <name evidence="7" type="ORF">KK083_11065</name>
</gene>
<dbReference type="Pfam" id="PF01040">
    <property type="entry name" value="UbiA"/>
    <property type="match status" value="1"/>
</dbReference>
<keyword evidence="2" id="KW-1003">Cell membrane</keyword>
<protein>
    <submittedName>
        <fullName evidence="7">UbiA prenyltransferase family protein</fullName>
    </submittedName>
</protein>
<sequence>MQSIAKLIRVRHWVKNLFLFIPSFFAGHLFKTQELLMVLLGALAFSFVASAVYVLNDYRDRDVDRLHPEKKFRPLASGEVKTHTAWVLMALLLGSGFWLAASLNTTFLYLLLGYFALNLAYSFGLKHIPILDLFIVSLGFLIRIYSGGVIADLPITHWLSLMVLLLALFLILAKRRDDILINGKHKNGFVIRKSTKKYNLVYINSCITLLSAVMIVAYIMYTVSPEVTERFQSDYLFVTTVFVIAGIMRYLQIVFVEKKSGSPTNIFIKDKFILTTIAGWILSFYIIIYAL</sequence>
<evidence type="ECO:0000313" key="7">
    <source>
        <dbReference type="EMBL" id="MBT1697419.1"/>
    </source>
</evidence>
<dbReference type="InterPro" id="IPR039653">
    <property type="entry name" value="Prenyltransferase"/>
</dbReference>
<keyword evidence="8" id="KW-1185">Reference proteome</keyword>
<keyword evidence="4 6" id="KW-1133">Transmembrane helix</keyword>
<comment type="subcellular location">
    <subcellularLocation>
        <location evidence="1">Membrane</location>
        <topology evidence="1">Multi-pass membrane protein</topology>
    </subcellularLocation>
</comment>
<feature type="transmembrane region" description="Helical" evidence="6">
    <location>
        <begin position="36"/>
        <end position="55"/>
    </location>
</feature>
<dbReference type="EMBL" id="JAHESF010000009">
    <property type="protein sequence ID" value="MBT1697419.1"/>
    <property type="molecule type" value="Genomic_DNA"/>
</dbReference>
<comment type="caution">
    <text evidence="7">The sequence shown here is derived from an EMBL/GenBank/DDBJ whole genome shotgun (WGS) entry which is preliminary data.</text>
</comment>
<dbReference type="PANTHER" id="PTHR11048:SF5">
    <property type="entry name" value="DECAPRENYL-PHOSPHATE PHOSPHORIBOSYLTRANSFERASE"/>
    <property type="match status" value="1"/>
</dbReference>
<dbReference type="GO" id="GO:0005886">
    <property type="term" value="C:plasma membrane"/>
    <property type="evidence" value="ECO:0007669"/>
    <property type="project" value="TreeGrafter"/>
</dbReference>
<evidence type="ECO:0000256" key="2">
    <source>
        <dbReference type="ARBA" id="ARBA00022475"/>
    </source>
</evidence>
<dbReference type="GO" id="GO:0016765">
    <property type="term" value="F:transferase activity, transferring alkyl or aryl (other than methyl) groups"/>
    <property type="evidence" value="ECO:0007669"/>
    <property type="project" value="InterPro"/>
</dbReference>
<dbReference type="InterPro" id="IPR000537">
    <property type="entry name" value="UbiA_prenyltransferase"/>
</dbReference>
<feature type="transmembrane region" description="Helical" evidence="6">
    <location>
        <begin position="12"/>
        <end position="30"/>
    </location>
</feature>
<keyword evidence="3 6" id="KW-0812">Transmembrane</keyword>